<dbReference type="InterPro" id="IPR001647">
    <property type="entry name" value="HTH_TetR"/>
</dbReference>
<dbReference type="SUPFAM" id="SSF48498">
    <property type="entry name" value="Tetracyclin repressor-like, C-terminal domain"/>
    <property type="match status" value="1"/>
</dbReference>
<keyword evidence="2" id="KW-0238">DNA-binding</keyword>
<dbReference type="PROSITE" id="PS50977">
    <property type="entry name" value="HTH_TETR_2"/>
    <property type="match status" value="1"/>
</dbReference>
<evidence type="ECO:0000256" key="3">
    <source>
        <dbReference type="ARBA" id="ARBA00023163"/>
    </source>
</evidence>
<name>A0A3B0XC20_9ZZZZ</name>
<dbReference type="SUPFAM" id="SSF46689">
    <property type="entry name" value="Homeodomain-like"/>
    <property type="match status" value="1"/>
</dbReference>
<gene>
    <name evidence="5" type="ORF">MNBD_GAMMA10-994</name>
</gene>
<dbReference type="Gene3D" id="1.10.10.60">
    <property type="entry name" value="Homeodomain-like"/>
    <property type="match status" value="1"/>
</dbReference>
<keyword evidence="1" id="KW-0805">Transcription regulation</keyword>
<dbReference type="Pfam" id="PF00440">
    <property type="entry name" value="TetR_N"/>
    <property type="match status" value="1"/>
</dbReference>
<evidence type="ECO:0000256" key="2">
    <source>
        <dbReference type="ARBA" id="ARBA00023125"/>
    </source>
</evidence>
<dbReference type="EMBL" id="UOFJ01000194">
    <property type="protein sequence ID" value="VAW65838.1"/>
    <property type="molecule type" value="Genomic_DNA"/>
</dbReference>
<reference evidence="5" key="1">
    <citation type="submission" date="2018-06" db="EMBL/GenBank/DDBJ databases">
        <authorList>
            <person name="Zhirakovskaya E."/>
        </authorList>
    </citation>
    <scope>NUCLEOTIDE SEQUENCE</scope>
</reference>
<evidence type="ECO:0000259" key="4">
    <source>
        <dbReference type="PROSITE" id="PS50977"/>
    </source>
</evidence>
<dbReference type="PANTHER" id="PTHR47506:SF10">
    <property type="entry name" value="TRANSCRIPTIONAL REGULATORY PROTEIN"/>
    <property type="match status" value="1"/>
</dbReference>
<dbReference type="AlphaFoldDB" id="A0A3B0XC20"/>
<dbReference type="GO" id="GO:0003677">
    <property type="term" value="F:DNA binding"/>
    <property type="evidence" value="ECO:0007669"/>
    <property type="project" value="UniProtKB-KW"/>
</dbReference>
<protein>
    <recommendedName>
        <fullName evidence="4">HTH tetR-type domain-containing protein</fullName>
    </recommendedName>
</protein>
<evidence type="ECO:0000313" key="5">
    <source>
        <dbReference type="EMBL" id="VAW65838.1"/>
    </source>
</evidence>
<sequence>MARPQQFDQKQVLNSAMQLFWLKGYANTSIKDLTDATSLMPGSLYGAFKSKRGIFVEALDSYFENIYTDVSEVLESDEPALKRIRLFFEYVLHQMEKDQAAKSCLMVNTLLEMPANDEEINHRITAMFEKMEALF</sequence>
<organism evidence="5">
    <name type="scientific">hydrothermal vent metagenome</name>
    <dbReference type="NCBI Taxonomy" id="652676"/>
    <lineage>
        <taxon>unclassified sequences</taxon>
        <taxon>metagenomes</taxon>
        <taxon>ecological metagenomes</taxon>
    </lineage>
</organism>
<dbReference type="InterPro" id="IPR009057">
    <property type="entry name" value="Homeodomain-like_sf"/>
</dbReference>
<dbReference type="PANTHER" id="PTHR47506">
    <property type="entry name" value="TRANSCRIPTIONAL REGULATORY PROTEIN"/>
    <property type="match status" value="1"/>
</dbReference>
<accession>A0A3B0XC20</accession>
<dbReference type="Gene3D" id="1.10.357.10">
    <property type="entry name" value="Tetracycline Repressor, domain 2"/>
    <property type="match status" value="1"/>
</dbReference>
<proteinExistence type="predicted"/>
<keyword evidence="3" id="KW-0804">Transcription</keyword>
<feature type="non-terminal residue" evidence="5">
    <location>
        <position position="135"/>
    </location>
</feature>
<evidence type="ECO:0000256" key="1">
    <source>
        <dbReference type="ARBA" id="ARBA00023015"/>
    </source>
</evidence>
<dbReference type="InterPro" id="IPR036271">
    <property type="entry name" value="Tet_transcr_reg_TetR-rel_C_sf"/>
</dbReference>
<feature type="domain" description="HTH tetR-type" evidence="4">
    <location>
        <begin position="6"/>
        <end position="66"/>
    </location>
</feature>